<keyword evidence="6 7" id="KW-0472">Membrane</keyword>
<feature type="transmembrane region" description="Helical" evidence="7">
    <location>
        <begin position="222"/>
        <end position="245"/>
    </location>
</feature>
<dbReference type="GO" id="GO:0005886">
    <property type="term" value="C:plasma membrane"/>
    <property type="evidence" value="ECO:0007669"/>
    <property type="project" value="UniProtKB-SubCell"/>
</dbReference>
<sequence length="315" mass="35376">MKKRKEAAKAIMPKKQPFGAYMKGHYDLYLLLLPAVLYVAIFMYVPMYGVLMAFQDYSPARGIMGSTFVGLKHFEKFFSTYMAKQIITNTVVLSAYSLIVSFPFPVILALMLNYCVSKRFGKVVQTVTYMPYFISVMVLVGMMNIFFSTNYGVVNMVLKALGMEAYTFMSSEASFRHMYVWSGIWQGMGYSSVIYFAALAGIDPTLYEAAELDGASKLQRILYIDLPSIMPTVIIMLIMSAGNLMSVGFEKAYLMQNDRNSGVSEILSTYVYKVGLIDARYSFSAAINLFNSAINFVILITINKISGKLSETSLW</sequence>
<dbReference type="GO" id="GO:0055085">
    <property type="term" value="P:transmembrane transport"/>
    <property type="evidence" value="ECO:0007669"/>
    <property type="project" value="InterPro"/>
</dbReference>
<evidence type="ECO:0000256" key="2">
    <source>
        <dbReference type="ARBA" id="ARBA00022448"/>
    </source>
</evidence>
<reference evidence="9" key="1">
    <citation type="submission" date="2018-08" db="EMBL/GenBank/DDBJ databases">
        <title>A genome reference for cultivated species of the human gut microbiota.</title>
        <authorList>
            <person name="Zou Y."/>
            <person name="Xue W."/>
            <person name="Luo G."/>
        </authorList>
    </citation>
    <scope>NUCLEOTIDE SEQUENCE [LARGE SCALE GENOMIC DNA]</scope>
    <source>
        <strain evidence="9">TF05-5AC</strain>
    </source>
</reference>
<name>A0A3E3I5X9_9FIRM</name>
<dbReference type="EMBL" id="QVLV01000006">
    <property type="protein sequence ID" value="RGE61058.1"/>
    <property type="molecule type" value="Genomic_DNA"/>
</dbReference>
<evidence type="ECO:0000256" key="7">
    <source>
        <dbReference type="RuleBase" id="RU363032"/>
    </source>
</evidence>
<dbReference type="SUPFAM" id="SSF161098">
    <property type="entry name" value="MetI-like"/>
    <property type="match status" value="1"/>
</dbReference>
<evidence type="ECO:0000313" key="9">
    <source>
        <dbReference type="EMBL" id="RGE61058.1"/>
    </source>
</evidence>
<accession>A0A3E3I5X9</accession>
<dbReference type="InterPro" id="IPR050809">
    <property type="entry name" value="UgpAE/MalFG_permease"/>
</dbReference>
<gene>
    <name evidence="9" type="ORF">DXC51_10995</name>
</gene>
<keyword evidence="4 7" id="KW-0812">Transmembrane</keyword>
<comment type="similarity">
    <text evidence="7">Belongs to the binding-protein-dependent transport system permease family.</text>
</comment>
<dbReference type="Gene3D" id="1.10.3720.10">
    <property type="entry name" value="MetI-like"/>
    <property type="match status" value="1"/>
</dbReference>
<dbReference type="AlphaFoldDB" id="A0A3E3I5X9"/>
<dbReference type="InterPro" id="IPR000515">
    <property type="entry name" value="MetI-like"/>
</dbReference>
<feature type="transmembrane region" description="Helical" evidence="7">
    <location>
        <begin position="28"/>
        <end position="51"/>
    </location>
</feature>
<evidence type="ECO:0000256" key="5">
    <source>
        <dbReference type="ARBA" id="ARBA00022989"/>
    </source>
</evidence>
<dbReference type="GeneID" id="97987386"/>
<dbReference type="RefSeq" id="WP_117544548.1">
    <property type="nucleotide sequence ID" value="NZ_JBKUNB010000010.1"/>
</dbReference>
<evidence type="ECO:0000256" key="4">
    <source>
        <dbReference type="ARBA" id="ARBA00022692"/>
    </source>
</evidence>
<evidence type="ECO:0000313" key="10">
    <source>
        <dbReference type="Proteomes" id="UP000260812"/>
    </source>
</evidence>
<dbReference type="Pfam" id="PF00528">
    <property type="entry name" value="BPD_transp_1"/>
    <property type="match status" value="1"/>
</dbReference>
<feature type="transmembrane region" description="Helical" evidence="7">
    <location>
        <begin position="86"/>
        <end position="112"/>
    </location>
</feature>
<feature type="transmembrane region" description="Helical" evidence="7">
    <location>
        <begin position="132"/>
        <end position="158"/>
    </location>
</feature>
<comment type="caution">
    <text evidence="9">The sequence shown here is derived from an EMBL/GenBank/DDBJ whole genome shotgun (WGS) entry which is preliminary data.</text>
</comment>
<dbReference type="PANTHER" id="PTHR43227:SF11">
    <property type="entry name" value="BLL4140 PROTEIN"/>
    <property type="match status" value="1"/>
</dbReference>
<protein>
    <submittedName>
        <fullName evidence="9">Sugar ABC transporter permease</fullName>
    </submittedName>
</protein>
<evidence type="ECO:0000256" key="6">
    <source>
        <dbReference type="ARBA" id="ARBA00023136"/>
    </source>
</evidence>
<evidence type="ECO:0000256" key="1">
    <source>
        <dbReference type="ARBA" id="ARBA00004651"/>
    </source>
</evidence>
<keyword evidence="3" id="KW-1003">Cell membrane</keyword>
<organism evidence="9 10">
    <name type="scientific">Eisenbergiella massiliensis</name>
    <dbReference type="NCBI Taxonomy" id="1720294"/>
    <lineage>
        <taxon>Bacteria</taxon>
        <taxon>Bacillati</taxon>
        <taxon>Bacillota</taxon>
        <taxon>Clostridia</taxon>
        <taxon>Lachnospirales</taxon>
        <taxon>Lachnospiraceae</taxon>
        <taxon>Eisenbergiella</taxon>
    </lineage>
</organism>
<proteinExistence type="inferred from homology"/>
<dbReference type="InterPro" id="IPR035906">
    <property type="entry name" value="MetI-like_sf"/>
</dbReference>
<feature type="domain" description="ABC transmembrane type-1" evidence="8">
    <location>
        <begin position="87"/>
        <end position="302"/>
    </location>
</feature>
<dbReference type="Proteomes" id="UP000260812">
    <property type="component" value="Unassembled WGS sequence"/>
</dbReference>
<evidence type="ECO:0000256" key="3">
    <source>
        <dbReference type="ARBA" id="ARBA00022475"/>
    </source>
</evidence>
<keyword evidence="5 7" id="KW-1133">Transmembrane helix</keyword>
<evidence type="ECO:0000259" key="8">
    <source>
        <dbReference type="PROSITE" id="PS50928"/>
    </source>
</evidence>
<keyword evidence="10" id="KW-1185">Reference proteome</keyword>
<dbReference type="CDD" id="cd06261">
    <property type="entry name" value="TM_PBP2"/>
    <property type="match status" value="1"/>
</dbReference>
<dbReference type="PANTHER" id="PTHR43227">
    <property type="entry name" value="BLL4140 PROTEIN"/>
    <property type="match status" value="1"/>
</dbReference>
<dbReference type="PROSITE" id="PS50928">
    <property type="entry name" value="ABC_TM1"/>
    <property type="match status" value="1"/>
</dbReference>
<comment type="subcellular location">
    <subcellularLocation>
        <location evidence="1 7">Cell membrane</location>
        <topology evidence="1 7">Multi-pass membrane protein</topology>
    </subcellularLocation>
</comment>
<keyword evidence="2 7" id="KW-0813">Transport</keyword>
<feature type="transmembrane region" description="Helical" evidence="7">
    <location>
        <begin position="179"/>
        <end position="202"/>
    </location>
</feature>